<evidence type="ECO:0000259" key="3">
    <source>
        <dbReference type="Pfam" id="PF17782"/>
    </source>
</evidence>
<evidence type="ECO:0000256" key="1">
    <source>
        <dbReference type="ARBA" id="ARBA00006525"/>
    </source>
</evidence>
<dbReference type="Pfam" id="PF17782">
    <property type="entry name" value="WHD_DprA"/>
    <property type="match status" value="1"/>
</dbReference>
<dbReference type="Gene3D" id="1.10.10.10">
    <property type="entry name" value="Winged helix-like DNA-binding domain superfamily/Winged helix DNA-binding domain"/>
    <property type="match status" value="1"/>
</dbReference>
<dbReference type="InterPro" id="IPR057666">
    <property type="entry name" value="DrpA_SLOG"/>
</dbReference>
<name>A0A7W7Z1Y6_9BRAD</name>
<evidence type="ECO:0000259" key="2">
    <source>
        <dbReference type="Pfam" id="PF02481"/>
    </source>
</evidence>
<sequence length="373" mass="39160">MDAADNQTTRLTDAQRLDWLRLIRSDNVGPRTFRSLINHFGSARAALERLPDLARRGGAARPGRIVSEHEAHLELTASKRLGVSLVAPGEIGYPPRLALIDDAPPLLGIRGAADALMRPMIAIVGSRNASGAGLKFAGQLARELGNAGFVIASGLARGIDQAAHRASLGSGTLAALAGGHDKVYPPEHDELLAAILDQGGAAISEMPLGHVPRARDFPRRNRLISGVALGVAVIEAAYRSGSLITARIAAEQGREVFAVPGSPLDPRAAGTNDLIKQGAQLITEAADIVNAVAPIQERPIELPSREPDEPAAIDEPGWDDRARVTALLGPSQIGLDDLVRLANVSPAVARTVLLELELAGRLERHGGGLVSLI</sequence>
<evidence type="ECO:0000313" key="4">
    <source>
        <dbReference type="EMBL" id="MBB5046523.1"/>
    </source>
</evidence>
<dbReference type="RefSeq" id="WP_184255466.1">
    <property type="nucleotide sequence ID" value="NZ_JACHIH010000004.1"/>
</dbReference>
<protein>
    <submittedName>
        <fullName evidence="4">DNA processing protein</fullName>
    </submittedName>
</protein>
<reference evidence="4 5" key="1">
    <citation type="submission" date="2020-08" db="EMBL/GenBank/DDBJ databases">
        <title>Genomic Encyclopedia of Type Strains, Phase IV (KMG-IV): sequencing the most valuable type-strain genomes for metagenomic binning, comparative biology and taxonomic classification.</title>
        <authorList>
            <person name="Goeker M."/>
        </authorList>
    </citation>
    <scope>NUCLEOTIDE SEQUENCE [LARGE SCALE GENOMIC DNA]</scope>
    <source>
        <strain evidence="4 5">DSM 12706</strain>
    </source>
</reference>
<feature type="domain" description="DprA winged helix" evidence="3">
    <location>
        <begin position="312"/>
        <end position="368"/>
    </location>
</feature>
<dbReference type="Gene3D" id="3.40.50.450">
    <property type="match status" value="1"/>
</dbReference>
<comment type="caution">
    <text evidence="4">The sequence shown here is derived from an EMBL/GenBank/DDBJ whole genome shotgun (WGS) entry which is preliminary data.</text>
</comment>
<comment type="similarity">
    <text evidence="1">Belongs to the DprA/Smf family.</text>
</comment>
<dbReference type="PANTHER" id="PTHR43022">
    <property type="entry name" value="PROTEIN SMF"/>
    <property type="match status" value="1"/>
</dbReference>
<accession>A0A7W7Z1Y6</accession>
<evidence type="ECO:0000313" key="5">
    <source>
        <dbReference type="Proteomes" id="UP000542353"/>
    </source>
</evidence>
<dbReference type="InterPro" id="IPR036388">
    <property type="entry name" value="WH-like_DNA-bd_sf"/>
</dbReference>
<feature type="domain" description="Smf/DprA SLOG" evidence="2">
    <location>
        <begin position="87"/>
        <end position="292"/>
    </location>
</feature>
<proteinExistence type="inferred from homology"/>
<dbReference type="PANTHER" id="PTHR43022:SF1">
    <property type="entry name" value="PROTEIN SMF"/>
    <property type="match status" value="1"/>
</dbReference>
<dbReference type="GO" id="GO:0009294">
    <property type="term" value="P:DNA-mediated transformation"/>
    <property type="evidence" value="ECO:0007669"/>
    <property type="project" value="InterPro"/>
</dbReference>
<dbReference type="Proteomes" id="UP000542353">
    <property type="component" value="Unassembled WGS sequence"/>
</dbReference>
<dbReference type="AlphaFoldDB" id="A0A7W7Z1Y6"/>
<dbReference type="InterPro" id="IPR041614">
    <property type="entry name" value="DprA_WH"/>
</dbReference>
<dbReference type="SUPFAM" id="SSF102405">
    <property type="entry name" value="MCP/YpsA-like"/>
    <property type="match status" value="1"/>
</dbReference>
<organism evidence="4 5">
    <name type="scientific">Rhodopseudomonas rhenobacensis</name>
    <dbReference type="NCBI Taxonomy" id="87461"/>
    <lineage>
        <taxon>Bacteria</taxon>
        <taxon>Pseudomonadati</taxon>
        <taxon>Pseudomonadota</taxon>
        <taxon>Alphaproteobacteria</taxon>
        <taxon>Hyphomicrobiales</taxon>
        <taxon>Nitrobacteraceae</taxon>
        <taxon>Rhodopseudomonas</taxon>
    </lineage>
</organism>
<dbReference type="Pfam" id="PF21102">
    <property type="entry name" value="DprA_N"/>
    <property type="match status" value="1"/>
</dbReference>
<gene>
    <name evidence="4" type="ORF">HNR60_001268</name>
</gene>
<keyword evidence="5" id="KW-1185">Reference proteome</keyword>
<dbReference type="Pfam" id="PF02481">
    <property type="entry name" value="DNA_processg_A"/>
    <property type="match status" value="1"/>
</dbReference>
<dbReference type="EMBL" id="JACHIH010000004">
    <property type="protein sequence ID" value="MBB5046523.1"/>
    <property type="molecule type" value="Genomic_DNA"/>
</dbReference>
<dbReference type="InterPro" id="IPR003488">
    <property type="entry name" value="DprA"/>
</dbReference>
<dbReference type="NCBIfam" id="TIGR00732">
    <property type="entry name" value="dprA"/>
    <property type="match status" value="1"/>
</dbReference>